<dbReference type="InterPro" id="IPR036779">
    <property type="entry name" value="LysM_dom_sf"/>
</dbReference>
<evidence type="ECO:0000256" key="1">
    <source>
        <dbReference type="SAM" id="MobiDB-lite"/>
    </source>
</evidence>
<keyword evidence="4" id="KW-1185">Reference proteome</keyword>
<reference evidence="3" key="1">
    <citation type="submission" date="2022-10" db="EMBL/GenBank/DDBJ databases">
        <title>Rhodococcus sp.75.</title>
        <authorList>
            <person name="Sun M."/>
        </authorList>
    </citation>
    <scope>NUCLEOTIDE SEQUENCE</scope>
    <source>
        <strain evidence="3">75</strain>
    </source>
</reference>
<proteinExistence type="predicted"/>
<gene>
    <name evidence="3" type="ORF">RHODO2019_05350</name>
</gene>
<evidence type="ECO:0000313" key="4">
    <source>
        <dbReference type="Proteomes" id="UP001164965"/>
    </source>
</evidence>
<dbReference type="Proteomes" id="UP001164965">
    <property type="component" value="Chromosome"/>
</dbReference>
<feature type="transmembrane region" description="Helical" evidence="2">
    <location>
        <begin position="72"/>
        <end position="92"/>
    </location>
</feature>
<feature type="region of interest" description="Disordered" evidence="1">
    <location>
        <begin position="1"/>
        <end position="62"/>
    </location>
</feature>
<protein>
    <submittedName>
        <fullName evidence="3">LysM peptidoglycan-binding domain-containing protein</fullName>
    </submittedName>
</protein>
<name>A0ABY6P2X6_9NOCA</name>
<dbReference type="RefSeq" id="WP_265383967.1">
    <property type="nucleotide sequence ID" value="NZ_CP110615.1"/>
</dbReference>
<evidence type="ECO:0000313" key="3">
    <source>
        <dbReference type="EMBL" id="UZJ25863.1"/>
    </source>
</evidence>
<sequence length="157" mass="16102">MTVLADTTPLGTGGWTQGSSEAPPVRRRAVPRQQALRRPGGRPLSYSGAPAPVRVSRAPHAPTRVQVRRRRLAAWVAISVLGVAAVAGLVALRSAGADAVPVATSVVQVRAGESLSELAGRVAPGAPTYAVVERIVSLNGLSGAVVRPGESLVVPVR</sequence>
<dbReference type="Gene3D" id="3.10.350.10">
    <property type="entry name" value="LysM domain"/>
    <property type="match status" value="1"/>
</dbReference>
<accession>A0ABY6P2X6</accession>
<dbReference type="EMBL" id="CP110615">
    <property type="protein sequence ID" value="UZJ25863.1"/>
    <property type="molecule type" value="Genomic_DNA"/>
</dbReference>
<keyword evidence="2" id="KW-1133">Transmembrane helix</keyword>
<organism evidence="3 4">
    <name type="scientific">Rhodococcus antarcticus</name>
    <dbReference type="NCBI Taxonomy" id="2987751"/>
    <lineage>
        <taxon>Bacteria</taxon>
        <taxon>Bacillati</taxon>
        <taxon>Actinomycetota</taxon>
        <taxon>Actinomycetes</taxon>
        <taxon>Mycobacteriales</taxon>
        <taxon>Nocardiaceae</taxon>
        <taxon>Rhodococcus</taxon>
    </lineage>
</organism>
<keyword evidence="2" id="KW-0472">Membrane</keyword>
<evidence type="ECO:0000256" key="2">
    <source>
        <dbReference type="SAM" id="Phobius"/>
    </source>
</evidence>
<keyword evidence="2" id="KW-0812">Transmembrane</keyword>